<evidence type="ECO:0000256" key="4">
    <source>
        <dbReference type="ARBA" id="ARBA00022490"/>
    </source>
</evidence>
<accession>A0A2T7PCP3</accession>
<dbReference type="AlphaFoldDB" id="A0A2T7PCP3"/>
<dbReference type="OrthoDB" id="9932345at2759"/>
<comment type="subunit">
    <text evidence="3">Interacts with FLNA and FLNB.</text>
</comment>
<dbReference type="InterPro" id="IPR028215">
    <property type="entry name" value="Refilin"/>
</dbReference>
<reference evidence="6 7" key="1">
    <citation type="submission" date="2018-04" db="EMBL/GenBank/DDBJ databases">
        <title>The genome of golden apple snail Pomacea canaliculata provides insight into stress tolerance and invasive adaptation.</title>
        <authorList>
            <person name="Liu C."/>
            <person name="Liu B."/>
            <person name="Ren Y."/>
            <person name="Zhang Y."/>
            <person name="Wang H."/>
            <person name="Li S."/>
            <person name="Jiang F."/>
            <person name="Yin L."/>
            <person name="Zhang G."/>
            <person name="Qian W."/>
            <person name="Fan W."/>
        </authorList>
    </citation>
    <scope>NUCLEOTIDE SEQUENCE [LARGE SCALE GENOMIC DNA]</scope>
    <source>
        <strain evidence="6">SZHN2017</strain>
        <tissue evidence="6">Muscle</tissue>
    </source>
</reference>
<dbReference type="GO" id="GO:0061572">
    <property type="term" value="P:actin filament bundle organization"/>
    <property type="evidence" value="ECO:0007669"/>
    <property type="project" value="InterPro"/>
</dbReference>
<dbReference type="GO" id="GO:0048705">
    <property type="term" value="P:skeletal system morphogenesis"/>
    <property type="evidence" value="ECO:0007669"/>
    <property type="project" value="TreeGrafter"/>
</dbReference>
<dbReference type="EMBL" id="PZQS01000004">
    <property type="protein sequence ID" value="PVD31194.1"/>
    <property type="molecule type" value="Genomic_DNA"/>
</dbReference>
<gene>
    <name evidence="6" type="ORF">C0Q70_06606</name>
</gene>
<dbReference type="GO" id="GO:0031005">
    <property type="term" value="F:filamin binding"/>
    <property type="evidence" value="ECO:0007669"/>
    <property type="project" value="InterPro"/>
</dbReference>
<dbReference type="PANTHER" id="PTHR31848">
    <property type="match status" value="1"/>
</dbReference>
<evidence type="ECO:0000256" key="2">
    <source>
        <dbReference type="ARBA" id="ARBA00009886"/>
    </source>
</evidence>
<sequence length="202" mass="22863">MIPVHVTESVTVVKVPSIAQRTVESCLRFSDMRRHKEMVRFEPRLAAVRHADTLIVYGHNSTRKRYVSRTFYEPRVRASSWAETDFVRPKTTQRRFQSFLDYHIDDCRKWFKTCVELKARTFSTIYAGHGDATIAGTTTTTTSTMAPSGGYGGVHDGPGASQVYIPVRPEGNVGFDEREFVVSLTAKDKVDINMNEPLHNGF</sequence>
<dbReference type="Pfam" id="PF15068">
    <property type="entry name" value="FAM101"/>
    <property type="match status" value="1"/>
</dbReference>
<keyword evidence="5" id="KW-0206">Cytoskeleton</keyword>
<evidence type="ECO:0000313" key="7">
    <source>
        <dbReference type="Proteomes" id="UP000245119"/>
    </source>
</evidence>
<keyword evidence="7" id="KW-1185">Reference proteome</keyword>
<dbReference type="OMA" id="VPNYRED"/>
<organism evidence="6 7">
    <name type="scientific">Pomacea canaliculata</name>
    <name type="common">Golden apple snail</name>
    <dbReference type="NCBI Taxonomy" id="400727"/>
    <lineage>
        <taxon>Eukaryota</taxon>
        <taxon>Metazoa</taxon>
        <taxon>Spiralia</taxon>
        <taxon>Lophotrochozoa</taxon>
        <taxon>Mollusca</taxon>
        <taxon>Gastropoda</taxon>
        <taxon>Caenogastropoda</taxon>
        <taxon>Architaenioglossa</taxon>
        <taxon>Ampullarioidea</taxon>
        <taxon>Ampullariidae</taxon>
        <taxon>Pomacea</taxon>
    </lineage>
</organism>
<comment type="caution">
    <text evidence="6">The sequence shown here is derived from an EMBL/GenBank/DDBJ whole genome shotgun (WGS) entry which is preliminary data.</text>
</comment>
<keyword evidence="4" id="KW-0963">Cytoplasm</keyword>
<dbReference type="Proteomes" id="UP000245119">
    <property type="component" value="Linkage Group LG4"/>
</dbReference>
<comment type="subcellular location">
    <subcellularLocation>
        <location evidence="1">Cytoplasm</location>
        <location evidence="1">Cytoskeleton</location>
    </subcellularLocation>
</comment>
<protein>
    <submittedName>
        <fullName evidence="6">Uncharacterized protein</fullName>
    </submittedName>
</protein>
<dbReference type="GO" id="GO:0032432">
    <property type="term" value="C:actin filament bundle"/>
    <property type="evidence" value="ECO:0007669"/>
    <property type="project" value="TreeGrafter"/>
</dbReference>
<comment type="similarity">
    <text evidence="2">Belongs to the Refilin family.</text>
</comment>
<evidence type="ECO:0000256" key="3">
    <source>
        <dbReference type="ARBA" id="ARBA00011189"/>
    </source>
</evidence>
<evidence type="ECO:0000256" key="5">
    <source>
        <dbReference type="ARBA" id="ARBA00023212"/>
    </source>
</evidence>
<dbReference type="GO" id="GO:0061182">
    <property type="term" value="P:negative regulation of chondrocyte development"/>
    <property type="evidence" value="ECO:0007669"/>
    <property type="project" value="TreeGrafter"/>
</dbReference>
<proteinExistence type="inferred from homology"/>
<name>A0A2T7PCP3_POMCA</name>
<dbReference type="PANTHER" id="PTHR31848:SF1">
    <property type="match status" value="1"/>
</dbReference>
<evidence type="ECO:0000313" key="6">
    <source>
        <dbReference type="EMBL" id="PVD31194.1"/>
    </source>
</evidence>
<evidence type="ECO:0000256" key="1">
    <source>
        <dbReference type="ARBA" id="ARBA00004245"/>
    </source>
</evidence>